<dbReference type="EMBL" id="JACCJB010000007">
    <property type="protein sequence ID" value="KAF6225584.1"/>
    <property type="molecule type" value="Genomic_DNA"/>
</dbReference>
<evidence type="ECO:0000313" key="2">
    <source>
        <dbReference type="Proteomes" id="UP000593566"/>
    </source>
</evidence>
<evidence type="ECO:0000313" key="1">
    <source>
        <dbReference type="EMBL" id="KAF6225584.1"/>
    </source>
</evidence>
<dbReference type="RefSeq" id="XP_037154293.1">
    <property type="nucleotide sequence ID" value="XM_037300445.1"/>
</dbReference>
<dbReference type="Gene3D" id="3.40.50.1820">
    <property type="entry name" value="alpha/beta hydrolase"/>
    <property type="match status" value="1"/>
</dbReference>
<dbReference type="AlphaFoldDB" id="A0A8H6CL93"/>
<dbReference type="InterPro" id="IPR029058">
    <property type="entry name" value="AB_hydrolase_fold"/>
</dbReference>
<keyword evidence="2" id="KW-1185">Reference proteome</keyword>
<accession>A0A8H6CL93</accession>
<gene>
    <name evidence="1" type="ORF">HO133_009584</name>
</gene>
<name>A0A8H6CL93_9LECA</name>
<dbReference type="Proteomes" id="UP000593566">
    <property type="component" value="Unassembled WGS sequence"/>
</dbReference>
<organism evidence="1 2">
    <name type="scientific">Letharia lupina</name>
    <dbReference type="NCBI Taxonomy" id="560253"/>
    <lineage>
        <taxon>Eukaryota</taxon>
        <taxon>Fungi</taxon>
        <taxon>Dikarya</taxon>
        <taxon>Ascomycota</taxon>
        <taxon>Pezizomycotina</taxon>
        <taxon>Lecanoromycetes</taxon>
        <taxon>OSLEUM clade</taxon>
        <taxon>Lecanoromycetidae</taxon>
        <taxon>Lecanorales</taxon>
        <taxon>Lecanorineae</taxon>
        <taxon>Parmeliaceae</taxon>
        <taxon>Letharia</taxon>
    </lineage>
</organism>
<dbReference type="GeneID" id="59337979"/>
<proteinExistence type="predicted"/>
<comment type="caution">
    <text evidence="1">The sequence shown here is derived from an EMBL/GenBank/DDBJ whole genome shotgun (WGS) entry which is preliminary data.</text>
</comment>
<reference evidence="1 2" key="1">
    <citation type="journal article" date="2020" name="Genomics">
        <title>Complete, high-quality genomes from long-read metagenomic sequencing of two wolf lichen thalli reveals enigmatic genome architecture.</title>
        <authorList>
            <person name="McKenzie S.K."/>
            <person name="Walston R.F."/>
            <person name="Allen J.L."/>
        </authorList>
    </citation>
    <scope>NUCLEOTIDE SEQUENCE [LARGE SCALE GENOMIC DNA]</scope>
    <source>
        <strain evidence="1">WasteWater1</strain>
    </source>
</reference>
<sequence length="271" mass="29951">MLQRCAETRAGLLPSSSLGQDRLATVDRRSWPFHGSVYHRSTDRYLICGRDGAMRMSVVCIDVSIRSESSRSTWETWRRKIESELLGGMEPATVKFSFILGGMFVAILTLGRRRVGIIQRERITVHPPQNTREDLLDGQTSAGKTLQELSPGYKCAFPSSHERCSLELDDIYSLTDPSTREELQADVGFLLSVIHDETKRLNGDASRIVLTGIGQVCATGSITMLKGQCKLGGLERVDAFPGADRRDRYESIDAACHAGGVGGIVRVDDRF</sequence>
<protein>
    <submittedName>
        <fullName evidence="1">Uncharacterized protein</fullName>
    </submittedName>
</protein>